<evidence type="ECO:0000313" key="5">
    <source>
        <dbReference type="Proteomes" id="UP001221142"/>
    </source>
</evidence>
<evidence type="ECO:0000313" key="4">
    <source>
        <dbReference type="EMBL" id="KAJ7617819.1"/>
    </source>
</evidence>
<evidence type="ECO:0000256" key="1">
    <source>
        <dbReference type="ARBA" id="ARBA00001933"/>
    </source>
</evidence>
<dbReference type="Gene3D" id="3.40.640.10">
    <property type="entry name" value="Type I PLP-dependent aspartate aminotransferase-like (Major domain)"/>
    <property type="match status" value="1"/>
</dbReference>
<evidence type="ECO:0000256" key="2">
    <source>
        <dbReference type="ARBA" id="ARBA00022898"/>
    </source>
</evidence>
<dbReference type="AlphaFoldDB" id="A0AAD7BDA1"/>
<protein>
    <submittedName>
        <fullName evidence="4">PLP-dependent transferase</fullName>
    </submittedName>
</protein>
<dbReference type="GO" id="GO:0016740">
    <property type="term" value="F:transferase activity"/>
    <property type="evidence" value="ECO:0007669"/>
    <property type="project" value="UniProtKB-KW"/>
</dbReference>
<dbReference type="Proteomes" id="UP001221142">
    <property type="component" value="Unassembled WGS sequence"/>
</dbReference>
<dbReference type="InterPro" id="IPR015421">
    <property type="entry name" value="PyrdxlP-dep_Trfase_major"/>
</dbReference>
<comment type="caution">
    <text evidence="4">The sequence shown here is derived from an EMBL/GenBank/DDBJ whole genome shotgun (WGS) entry which is preliminary data.</text>
</comment>
<dbReference type="Pfam" id="PF00282">
    <property type="entry name" value="Pyridoxal_deC"/>
    <property type="match status" value="1"/>
</dbReference>
<dbReference type="InterPro" id="IPR015424">
    <property type="entry name" value="PyrdxlP-dep_Trfase"/>
</dbReference>
<dbReference type="GO" id="GO:0016830">
    <property type="term" value="F:carbon-carbon lyase activity"/>
    <property type="evidence" value="ECO:0007669"/>
    <property type="project" value="InterPro"/>
</dbReference>
<keyword evidence="4" id="KW-0808">Transferase</keyword>
<proteinExistence type="predicted"/>
<dbReference type="EMBL" id="JARKIF010000020">
    <property type="protein sequence ID" value="KAJ7617819.1"/>
    <property type="molecule type" value="Genomic_DNA"/>
</dbReference>
<sequence>MSTKKTQSLLPNSHQLASATFLGPNAENADKLQQILQGIVKQHAETRANGGNVINSDTKASATFKDTMKLTDTHIQTITQLFNQYPVPFSSSRQTGRMNPEASLPAFTGFLMSIMSNQNNATSPMTELIEQEVGQDLCEMLGYETKKDEEGGAWGHIASDHTVANLESLWAARNLKFYPLGLHAAITRGQKPLEFIANNFKIVTLNDPTPRLFSSLEPWELLNLPQSVILNIPEQLRTEHGMEALTKTYEFTTESQYFIASSAHSSWAKAGALAGLGSNNLAQVPVDINARLDIHELQQRLQACLDARQPVYGVIATIGSEDNGAVDSLEHILALRDEFAAKGLNFVVHADAARGGYFASTNRRAGSGGAPNGKAAGAQSSSVAMRQVTVNQLDALRRADSITVDPQLAGTIPYPCSAVCYRDAGMKDILSWSQADLRGEVEFGITGSRSAAPALAAYLHHRVLPLDQNGHGALLSEVSWTARRLAAHLATMSDEKTDFVVVPFNALEDDSHKDIIRQGILGKSTDDIINGKDQRSFDVLRTVGSDLNINAFVCNFRVNGKLNDDVEEANILNRRIAERIIGARGADGKQTSELIVGGAEFGQREYGECLRNFQRRAGLETDSRQDLFVLRNIVTSPFRTDVKNLADEFQAIVQDEVKQAIIRNTVQPQVHEFIIQGSEDLYLSYRPRFHDENGRRQIILQVKMQDSKRQAEYKKARDANTGEVFRFATANKITLDGILTGGTFDGTISGPGISSQSSTKISIVNILKDRPLHSRFRDTSYPTSYTPFYLYGTADNANIEHILTRAPNAQITADGVRLDVQPALSAQQLQSGVIARILRPEAAMQPFDRNRDVQGKNQDAVFRRDETFQVEIFTDARAVDAKGPRLAEGGTRIARGTIRMRGMVFVDGERVNEGGTVHAEARAREEVGKIREAVKAALAKVKV</sequence>
<keyword evidence="3" id="KW-0456">Lyase</keyword>
<dbReference type="PANTHER" id="PTHR42735:SF4">
    <property type="entry name" value="PYRIDOXAL PHOSPHATE-DEPENDENT DECARBOXYLASE FAMILY PROTEIN"/>
    <property type="match status" value="1"/>
</dbReference>
<dbReference type="GO" id="GO:0019752">
    <property type="term" value="P:carboxylic acid metabolic process"/>
    <property type="evidence" value="ECO:0007669"/>
    <property type="project" value="InterPro"/>
</dbReference>
<dbReference type="InterPro" id="IPR002129">
    <property type="entry name" value="PyrdxlP-dep_de-COase"/>
</dbReference>
<dbReference type="GO" id="GO:0030170">
    <property type="term" value="F:pyridoxal phosphate binding"/>
    <property type="evidence" value="ECO:0007669"/>
    <property type="project" value="InterPro"/>
</dbReference>
<accession>A0AAD7BDA1</accession>
<name>A0AAD7BDA1_9AGAR</name>
<keyword evidence="5" id="KW-1185">Reference proteome</keyword>
<evidence type="ECO:0000256" key="3">
    <source>
        <dbReference type="ARBA" id="ARBA00023239"/>
    </source>
</evidence>
<organism evidence="4 5">
    <name type="scientific">Roridomyces roridus</name>
    <dbReference type="NCBI Taxonomy" id="1738132"/>
    <lineage>
        <taxon>Eukaryota</taxon>
        <taxon>Fungi</taxon>
        <taxon>Dikarya</taxon>
        <taxon>Basidiomycota</taxon>
        <taxon>Agaricomycotina</taxon>
        <taxon>Agaricomycetes</taxon>
        <taxon>Agaricomycetidae</taxon>
        <taxon>Agaricales</taxon>
        <taxon>Marasmiineae</taxon>
        <taxon>Mycenaceae</taxon>
        <taxon>Roridomyces</taxon>
    </lineage>
</organism>
<dbReference type="InterPro" id="IPR050477">
    <property type="entry name" value="GrpII_AminoAcid_Decarb"/>
</dbReference>
<dbReference type="PANTHER" id="PTHR42735">
    <property type="match status" value="1"/>
</dbReference>
<dbReference type="SUPFAM" id="SSF53383">
    <property type="entry name" value="PLP-dependent transferases"/>
    <property type="match status" value="1"/>
</dbReference>
<gene>
    <name evidence="4" type="ORF">FB45DRAFT_981249</name>
</gene>
<comment type="cofactor">
    <cofactor evidence="1">
        <name>pyridoxal 5'-phosphate</name>
        <dbReference type="ChEBI" id="CHEBI:597326"/>
    </cofactor>
</comment>
<keyword evidence="2" id="KW-0663">Pyridoxal phosphate</keyword>
<reference evidence="4" key="1">
    <citation type="submission" date="2023-03" db="EMBL/GenBank/DDBJ databases">
        <title>Massive genome expansion in bonnet fungi (Mycena s.s.) driven by repeated elements and novel gene families across ecological guilds.</title>
        <authorList>
            <consortium name="Lawrence Berkeley National Laboratory"/>
            <person name="Harder C.B."/>
            <person name="Miyauchi S."/>
            <person name="Viragh M."/>
            <person name="Kuo A."/>
            <person name="Thoen E."/>
            <person name="Andreopoulos B."/>
            <person name="Lu D."/>
            <person name="Skrede I."/>
            <person name="Drula E."/>
            <person name="Henrissat B."/>
            <person name="Morin E."/>
            <person name="Kohler A."/>
            <person name="Barry K."/>
            <person name="LaButti K."/>
            <person name="Morin E."/>
            <person name="Salamov A."/>
            <person name="Lipzen A."/>
            <person name="Mereny Z."/>
            <person name="Hegedus B."/>
            <person name="Baldrian P."/>
            <person name="Stursova M."/>
            <person name="Weitz H."/>
            <person name="Taylor A."/>
            <person name="Grigoriev I.V."/>
            <person name="Nagy L.G."/>
            <person name="Martin F."/>
            <person name="Kauserud H."/>
        </authorList>
    </citation>
    <scope>NUCLEOTIDE SEQUENCE</scope>
    <source>
        <strain evidence="4">9284</strain>
    </source>
</reference>